<reference evidence="1 2" key="1">
    <citation type="submission" date="2020-04" db="EMBL/GenBank/DDBJ databases">
        <authorList>
            <person name="De Canck E."/>
        </authorList>
    </citation>
    <scope>NUCLEOTIDE SEQUENCE [LARGE SCALE GENOMIC DNA]</scope>
    <source>
        <strain evidence="1 2">LMG 29542</strain>
    </source>
</reference>
<name>A0A6J5FAC0_9BURK</name>
<gene>
    <name evidence="1" type="ORF">LMG29542_08000</name>
</gene>
<dbReference type="Gene3D" id="1.20.1260.10">
    <property type="match status" value="1"/>
</dbReference>
<dbReference type="Pfam" id="PF05974">
    <property type="entry name" value="DUF892"/>
    <property type="match status" value="1"/>
</dbReference>
<keyword evidence="2" id="KW-1185">Reference proteome</keyword>
<dbReference type="InterPro" id="IPR010287">
    <property type="entry name" value="DUF892_YciF-like"/>
</dbReference>
<dbReference type="SUPFAM" id="SSF47240">
    <property type="entry name" value="Ferritin-like"/>
    <property type="match status" value="1"/>
</dbReference>
<dbReference type="InterPro" id="IPR012347">
    <property type="entry name" value="Ferritin-like"/>
</dbReference>
<protein>
    <submittedName>
        <fullName evidence="1">Uncharacterized protein</fullName>
    </submittedName>
</protein>
<sequence>MPDQRQNLLHLLQEAYALALDVERALRRLGGLQYASRVPFVNPMEICVNETLDQQRLLIECLRRIDGDGETVRAINEDLPVGGQHALANEPHGDALREMARVHALTLQEIDVYSECIATAESSGFFETRSTCEAILLRKSAIAACLSRENPQTAQT</sequence>
<evidence type="ECO:0000313" key="2">
    <source>
        <dbReference type="Proteomes" id="UP000494363"/>
    </source>
</evidence>
<dbReference type="InterPro" id="IPR009078">
    <property type="entry name" value="Ferritin-like_SF"/>
</dbReference>
<proteinExistence type="predicted"/>
<evidence type="ECO:0000313" key="1">
    <source>
        <dbReference type="EMBL" id="CAB3774622.1"/>
    </source>
</evidence>
<dbReference type="EMBL" id="CADIKH010000140">
    <property type="protein sequence ID" value="CAB3774622.1"/>
    <property type="molecule type" value="Genomic_DNA"/>
</dbReference>
<dbReference type="Proteomes" id="UP000494363">
    <property type="component" value="Unassembled WGS sequence"/>
</dbReference>
<dbReference type="AlphaFoldDB" id="A0A6J5FAC0"/>
<accession>A0A6J5FAC0</accession>
<organism evidence="1 2">
    <name type="scientific">Paraburkholderia humisilvae</name>
    <dbReference type="NCBI Taxonomy" id="627669"/>
    <lineage>
        <taxon>Bacteria</taxon>
        <taxon>Pseudomonadati</taxon>
        <taxon>Pseudomonadota</taxon>
        <taxon>Betaproteobacteria</taxon>
        <taxon>Burkholderiales</taxon>
        <taxon>Burkholderiaceae</taxon>
        <taxon>Paraburkholderia</taxon>
    </lineage>
</organism>